<name>A0A1I7HBA6_9BACL</name>
<dbReference type="STRING" id="392015.SAMN05421543_10494"/>
<keyword evidence="3 5" id="KW-0456">Lyase</keyword>
<dbReference type="CDD" id="cd07938">
    <property type="entry name" value="DRE_TIM_HMGL"/>
    <property type="match status" value="1"/>
</dbReference>
<dbReference type="GO" id="GO:0046951">
    <property type="term" value="P:ketone body biosynthetic process"/>
    <property type="evidence" value="ECO:0007669"/>
    <property type="project" value="TreeGrafter"/>
</dbReference>
<evidence type="ECO:0000256" key="1">
    <source>
        <dbReference type="ARBA" id="ARBA00009405"/>
    </source>
</evidence>
<dbReference type="Gene3D" id="3.20.20.70">
    <property type="entry name" value="Aldolase class I"/>
    <property type="match status" value="1"/>
</dbReference>
<dbReference type="RefSeq" id="WP_074950259.1">
    <property type="nucleotide sequence ID" value="NZ_FPBV01000004.1"/>
</dbReference>
<dbReference type="InterPro" id="IPR000891">
    <property type="entry name" value="PYR_CT"/>
</dbReference>
<dbReference type="GO" id="GO:0004419">
    <property type="term" value="F:hydroxymethylglutaryl-CoA lyase activity"/>
    <property type="evidence" value="ECO:0007669"/>
    <property type="project" value="TreeGrafter"/>
</dbReference>
<reference evidence="6" key="1">
    <citation type="submission" date="2016-10" db="EMBL/GenBank/DDBJ databases">
        <authorList>
            <person name="Varghese N."/>
        </authorList>
    </citation>
    <scope>NUCLEOTIDE SEQUENCE [LARGE SCALE GENOMIC DNA]</scope>
    <source>
        <strain evidence="6">DSM 17980</strain>
    </source>
</reference>
<dbReference type="InterPro" id="IPR013785">
    <property type="entry name" value="Aldolase_TIM"/>
</dbReference>
<dbReference type="PROSITE" id="PS50991">
    <property type="entry name" value="PYR_CT"/>
    <property type="match status" value="1"/>
</dbReference>
<dbReference type="GO" id="GO:0046872">
    <property type="term" value="F:metal ion binding"/>
    <property type="evidence" value="ECO:0007669"/>
    <property type="project" value="UniProtKB-KW"/>
</dbReference>
<protein>
    <submittedName>
        <fullName evidence="5">Hydroxymethylglutaryl-CoA lyase</fullName>
    </submittedName>
</protein>
<organism evidence="5 6">
    <name type="scientific">Alicyclobacillus macrosporangiidus</name>
    <dbReference type="NCBI Taxonomy" id="392015"/>
    <lineage>
        <taxon>Bacteria</taxon>
        <taxon>Bacillati</taxon>
        <taxon>Bacillota</taxon>
        <taxon>Bacilli</taxon>
        <taxon>Bacillales</taxon>
        <taxon>Alicyclobacillaceae</taxon>
        <taxon>Alicyclobacillus</taxon>
    </lineage>
</organism>
<dbReference type="InterPro" id="IPR043594">
    <property type="entry name" value="HMGL"/>
</dbReference>
<gene>
    <name evidence="5" type="ORF">SAMN05421543_10494</name>
</gene>
<proteinExistence type="inferred from homology"/>
<comment type="similarity">
    <text evidence="1">Belongs to the HMG-CoA lyase family.</text>
</comment>
<evidence type="ECO:0000313" key="5">
    <source>
        <dbReference type="EMBL" id="SFU57998.1"/>
    </source>
</evidence>
<sequence length="316" mass="33021">MNLPEAVCLYEVGPRDGLQNEARPVPAEVKVELVDRLAAAGFRSIEVTSFVHPKWIPQLADADEVMRRIERRPGVVYSALVPNERGLERALQAGVGGVNVFLSASETHNRKNINKSISDTYPVLAPVISGAKAAGLPVRGYVSTAFGCPYEGRVAVDQVVGIACRLLELGVDELSIGDTIGVAVPTQVMAVVSALAREVPLHRVALHFHDTYGTALANIVAGMTAGVRRFDASAGGLGGCPYAPGATGNVATEDVVYLLHRMGVSTGVDEAALAETTRWLEQALGKALASHASAVRRGQAARAAGAGGDQEVAGRG</sequence>
<dbReference type="EMBL" id="FPBV01000004">
    <property type="protein sequence ID" value="SFU57998.1"/>
    <property type="molecule type" value="Genomic_DNA"/>
</dbReference>
<dbReference type="eggNOG" id="COG1024">
    <property type="taxonomic scope" value="Bacteria"/>
</dbReference>
<dbReference type="Proteomes" id="UP000183508">
    <property type="component" value="Unassembled WGS sequence"/>
</dbReference>
<accession>A0A1I7HBA6</accession>
<evidence type="ECO:0000259" key="4">
    <source>
        <dbReference type="PROSITE" id="PS50991"/>
    </source>
</evidence>
<dbReference type="AlphaFoldDB" id="A0A1I7HBA6"/>
<evidence type="ECO:0000256" key="3">
    <source>
        <dbReference type="ARBA" id="ARBA00023239"/>
    </source>
</evidence>
<feature type="domain" description="Pyruvate carboxyltransferase" evidence="4">
    <location>
        <begin position="7"/>
        <end position="274"/>
    </location>
</feature>
<dbReference type="FunFam" id="3.20.20.70:FF:000071">
    <property type="entry name" value="Hydroxymethylglutaryl-CoA lyase"/>
    <property type="match status" value="1"/>
</dbReference>
<dbReference type="PANTHER" id="PTHR42738:SF7">
    <property type="entry name" value="HYDROXYMETHYLGLUTARYL-COA LYASE"/>
    <property type="match status" value="1"/>
</dbReference>
<keyword evidence="6" id="KW-1185">Reference proteome</keyword>
<evidence type="ECO:0000313" key="6">
    <source>
        <dbReference type="Proteomes" id="UP000183508"/>
    </source>
</evidence>
<dbReference type="Pfam" id="PF00682">
    <property type="entry name" value="HMGL-like"/>
    <property type="match status" value="1"/>
</dbReference>
<dbReference type="GO" id="GO:0006552">
    <property type="term" value="P:L-leucine catabolic process"/>
    <property type="evidence" value="ECO:0007669"/>
    <property type="project" value="TreeGrafter"/>
</dbReference>
<dbReference type="OrthoDB" id="9784013at2"/>
<evidence type="ECO:0000256" key="2">
    <source>
        <dbReference type="ARBA" id="ARBA00022723"/>
    </source>
</evidence>
<dbReference type="PANTHER" id="PTHR42738">
    <property type="entry name" value="HYDROXYMETHYLGLUTARYL-COA LYASE"/>
    <property type="match status" value="1"/>
</dbReference>
<dbReference type="NCBIfam" id="NF004283">
    <property type="entry name" value="PRK05692.1"/>
    <property type="match status" value="1"/>
</dbReference>
<dbReference type="eggNOG" id="COG0119">
    <property type="taxonomic scope" value="Bacteria"/>
</dbReference>
<keyword evidence="2" id="KW-0479">Metal-binding</keyword>
<dbReference type="SUPFAM" id="SSF51569">
    <property type="entry name" value="Aldolase"/>
    <property type="match status" value="1"/>
</dbReference>